<dbReference type="SUPFAM" id="SSF111369">
    <property type="entry name" value="HlyD-like secretion proteins"/>
    <property type="match status" value="1"/>
</dbReference>
<keyword evidence="3" id="KW-0813">Transport</keyword>
<protein>
    <submittedName>
        <fullName evidence="8">Uncharacterized protein</fullName>
    </submittedName>
</protein>
<dbReference type="InterPro" id="IPR058625">
    <property type="entry name" value="MdtA-like_BSH"/>
</dbReference>
<dbReference type="STRING" id="1802579.A2310_04290"/>
<reference evidence="8 9" key="1">
    <citation type="journal article" date="2016" name="Nat. Commun.">
        <title>Thousands of microbial genomes shed light on interconnected biogeochemical processes in an aquifer system.</title>
        <authorList>
            <person name="Anantharaman K."/>
            <person name="Brown C.T."/>
            <person name="Hug L.A."/>
            <person name="Sharon I."/>
            <person name="Castelle C.J."/>
            <person name="Probst A.J."/>
            <person name="Thomas B.C."/>
            <person name="Singh A."/>
            <person name="Wilkins M.J."/>
            <person name="Karaoz U."/>
            <person name="Brodie E.L."/>
            <person name="Williams K.H."/>
            <person name="Hubbard S.S."/>
            <person name="Banfield J.F."/>
        </authorList>
    </citation>
    <scope>NUCLEOTIDE SEQUENCE [LARGE SCALE GENOMIC DNA]</scope>
</reference>
<comment type="caution">
    <text evidence="8">The sequence shown here is derived from an EMBL/GenBank/DDBJ whole genome shotgun (WGS) entry which is preliminary data.</text>
</comment>
<dbReference type="AlphaFoldDB" id="A0A1F4SU15"/>
<accession>A0A1F4SU15</accession>
<feature type="domain" description="Multidrug resistance protein MdtA-like C-terminal permuted SH3" evidence="6">
    <location>
        <begin position="253"/>
        <end position="308"/>
    </location>
</feature>
<evidence type="ECO:0000256" key="1">
    <source>
        <dbReference type="ARBA" id="ARBA00004196"/>
    </source>
</evidence>
<comment type="subcellular location">
    <subcellularLocation>
        <location evidence="1">Cell envelope</location>
    </subcellularLocation>
</comment>
<dbReference type="Proteomes" id="UP000178417">
    <property type="component" value="Unassembled WGS sequence"/>
</dbReference>
<dbReference type="PANTHER" id="PTHR30469:SF33">
    <property type="entry name" value="SLR1207 PROTEIN"/>
    <property type="match status" value="1"/>
</dbReference>
<dbReference type="Gene3D" id="2.40.30.170">
    <property type="match status" value="1"/>
</dbReference>
<dbReference type="GO" id="GO:0015562">
    <property type="term" value="F:efflux transmembrane transporter activity"/>
    <property type="evidence" value="ECO:0007669"/>
    <property type="project" value="TreeGrafter"/>
</dbReference>
<evidence type="ECO:0000259" key="6">
    <source>
        <dbReference type="Pfam" id="PF25967"/>
    </source>
</evidence>
<dbReference type="Gene3D" id="2.40.420.20">
    <property type="match status" value="1"/>
</dbReference>
<dbReference type="Pfam" id="PF25990">
    <property type="entry name" value="Beta-barrel_YknX"/>
    <property type="match status" value="1"/>
</dbReference>
<dbReference type="InterPro" id="IPR058636">
    <property type="entry name" value="Beta-barrel_YknX"/>
</dbReference>
<dbReference type="GO" id="GO:1990281">
    <property type="term" value="C:efflux pump complex"/>
    <property type="evidence" value="ECO:0007669"/>
    <property type="project" value="TreeGrafter"/>
</dbReference>
<evidence type="ECO:0000256" key="4">
    <source>
        <dbReference type="SAM" id="Phobius"/>
    </source>
</evidence>
<keyword evidence="4" id="KW-0472">Membrane</keyword>
<evidence type="ECO:0000259" key="7">
    <source>
        <dbReference type="Pfam" id="PF25990"/>
    </source>
</evidence>
<dbReference type="EMBL" id="MEUB01000014">
    <property type="protein sequence ID" value="OGC23817.1"/>
    <property type="molecule type" value="Genomic_DNA"/>
</dbReference>
<dbReference type="InterPro" id="IPR006143">
    <property type="entry name" value="RND_pump_MFP"/>
</dbReference>
<organism evidence="8 9">
    <name type="scientific">candidate division WOR-1 bacterium RIFOXYB2_FULL_37_13</name>
    <dbReference type="NCBI Taxonomy" id="1802579"/>
    <lineage>
        <taxon>Bacteria</taxon>
        <taxon>Bacillati</taxon>
        <taxon>Saganbacteria</taxon>
    </lineage>
</organism>
<dbReference type="PANTHER" id="PTHR30469">
    <property type="entry name" value="MULTIDRUG RESISTANCE PROTEIN MDTA"/>
    <property type="match status" value="1"/>
</dbReference>
<feature type="domain" description="Multidrug resistance protein MdtA-like barrel-sandwich hybrid" evidence="5">
    <location>
        <begin position="57"/>
        <end position="149"/>
    </location>
</feature>
<feature type="transmembrane region" description="Helical" evidence="4">
    <location>
        <begin position="7"/>
        <end position="24"/>
    </location>
</feature>
<proteinExistence type="inferred from homology"/>
<dbReference type="Gene3D" id="2.40.50.100">
    <property type="match status" value="1"/>
</dbReference>
<comment type="similarity">
    <text evidence="2">Belongs to the membrane fusion protein (MFP) (TC 8.A.1) family.</text>
</comment>
<name>A0A1F4SU15_UNCSA</name>
<dbReference type="InterPro" id="IPR058627">
    <property type="entry name" value="MdtA-like_C"/>
</dbReference>
<dbReference type="Pfam" id="PF25917">
    <property type="entry name" value="BSH_RND"/>
    <property type="match status" value="1"/>
</dbReference>
<dbReference type="CDD" id="cd06850">
    <property type="entry name" value="biotinyl_domain"/>
    <property type="match status" value="1"/>
</dbReference>
<sequence length="331" mass="36351">MFKGKKLFILVGILVLLCIAYLFFVSRGKTVSVATDFARVGKIASYISTPGTLTAKMAELGSSIGGRVIKLNVKEGDKVASGKILATLDSYEQAKLDYESTQELFEQGFASEQQLQNARTIMENKRIVAPIDGVITQVKVNVGEIVPPGIPVITVINMDELWVEIQIDEADIASANLGQDVNLYSDAYLNQTFVGKITWINYKAELKKTGGIIKPDEENKIFRAKVSLPKEAMDKFKPGMTVNVDMLIKEKENALIIPRSAIAQNKRRETVAYVIKGNKAFEALIDVGMKDPANVEILKGLNEGDEVAASNVLELENGVKVKIQNNINNNE</sequence>
<evidence type="ECO:0000256" key="3">
    <source>
        <dbReference type="ARBA" id="ARBA00022448"/>
    </source>
</evidence>
<gene>
    <name evidence="8" type="ORF">A2310_04290</name>
</gene>
<evidence type="ECO:0000313" key="8">
    <source>
        <dbReference type="EMBL" id="OGC23817.1"/>
    </source>
</evidence>
<keyword evidence="4" id="KW-1133">Transmembrane helix</keyword>
<feature type="domain" description="YknX-like beta-barrel" evidence="7">
    <location>
        <begin position="163"/>
        <end position="245"/>
    </location>
</feature>
<evidence type="ECO:0000259" key="5">
    <source>
        <dbReference type="Pfam" id="PF25917"/>
    </source>
</evidence>
<keyword evidence="4" id="KW-0812">Transmembrane</keyword>
<evidence type="ECO:0000313" key="9">
    <source>
        <dbReference type="Proteomes" id="UP000178417"/>
    </source>
</evidence>
<dbReference type="Pfam" id="PF25967">
    <property type="entry name" value="RND-MFP_C"/>
    <property type="match status" value="1"/>
</dbReference>
<evidence type="ECO:0000256" key="2">
    <source>
        <dbReference type="ARBA" id="ARBA00009477"/>
    </source>
</evidence>
<dbReference type="NCBIfam" id="TIGR01730">
    <property type="entry name" value="RND_mfp"/>
    <property type="match status" value="1"/>
</dbReference>